<dbReference type="EMBL" id="AZHC01000022">
    <property type="protein sequence ID" value="OAA39388.1"/>
    <property type="molecule type" value="Genomic_DNA"/>
</dbReference>
<feature type="compositionally biased region" description="Polar residues" evidence="1">
    <location>
        <begin position="86"/>
        <end position="108"/>
    </location>
</feature>
<feature type="compositionally biased region" description="Polar residues" evidence="1">
    <location>
        <begin position="120"/>
        <end position="130"/>
    </location>
</feature>
<feature type="compositionally biased region" description="Polar residues" evidence="1">
    <location>
        <begin position="143"/>
        <end position="157"/>
    </location>
</feature>
<keyword evidence="4" id="KW-1185">Reference proteome</keyword>
<name>A0A162J4P5_METRR</name>
<feature type="signal peptide" evidence="2">
    <location>
        <begin position="1"/>
        <end position="17"/>
    </location>
</feature>
<comment type="caution">
    <text evidence="3">The sequence shown here is derived from an EMBL/GenBank/DDBJ whole genome shotgun (WGS) entry which is preliminary data.</text>
</comment>
<feature type="compositionally biased region" description="Acidic residues" evidence="1">
    <location>
        <begin position="109"/>
        <end position="119"/>
    </location>
</feature>
<feature type="compositionally biased region" description="Basic residues" evidence="1">
    <location>
        <begin position="181"/>
        <end position="197"/>
    </location>
</feature>
<keyword evidence="2" id="KW-0732">Signal</keyword>
<feature type="compositionally biased region" description="Polar residues" evidence="1">
    <location>
        <begin position="203"/>
        <end position="214"/>
    </location>
</feature>
<proteinExistence type="predicted"/>
<evidence type="ECO:0000256" key="2">
    <source>
        <dbReference type="SAM" id="SignalP"/>
    </source>
</evidence>
<feature type="region of interest" description="Disordered" evidence="1">
    <location>
        <begin position="23"/>
        <end position="214"/>
    </location>
</feature>
<gene>
    <name evidence="3" type="ORF">NOR_06226</name>
</gene>
<evidence type="ECO:0000313" key="4">
    <source>
        <dbReference type="Proteomes" id="UP000243498"/>
    </source>
</evidence>
<organism evidence="3 4">
    <name type="scientific">Metarhizium rileyi (strain RCEF 4871)</name>
    <name type="common">Nomuraea rileyi</name>
    <dbReference type="NCBI Taxonomy" id="1649241"/>
    <lineage>
        <taxon>Eukaryota</taxon>
        <taxon>Fungi</taxon>
        <taxon>Dikarya</taxon>
        <taxon>Ascomycota</taxon>
        <taxon>Pezizomycotina</taxon>
        <taxon>Sordariomycetes</taxon>
        <taxon>Hypocreomycetidae</taxon>
        <taxon>Hypocreales</taxon>
        <taxon>Clavicipitaceae</taxon>
        <taxon>Metarhizium</taxon>
    </lineage>
</organism>
<dbReference type="AlphaFoldDB" id="A0A162J4P5"/>
<feature type="chain" id="PRO_5007835688" evidence="2">
    <location>
        <begin position="18"/>
        <end position="214"/>
    </location>
</feature>
<protein>
    <submittedName>
        <fullName evidence="3">Uncharacterized protein</fullName>
    </submittedName>
</protein>
<dbReference type="Proteomes" id="UP000243498">
    <property type="component" value="Unassembled WGS sequence"/>
</dbReference>
<evidence type="ECO:0000256" key="1">
    <source>
        <dbReference type="SAM" id="MobiDB-lite"/>
    </source>
</evidence>
<accession>A0A162J4P5</accession>
<sequence>MKLSSTLTTLSIGLATASPLVTRANHGQQGSNAPAAASTDEVADHEYGQAVPGHHGSSRPHNFGVPGKEVAGTESAVNGNPAPDSNHGNSSASGAKQGYDSDTSQDGQDSPDDQTDSESDNGNRQPNVPNVRSRRIRKRAAQASKQGYNSDTPNDGHNSPDDNTDSESENGRRGQTASPGRARRLRRRATRAPKKNSSHTDDYNTTENFSELAY</sequence>
<reference evidence="3 4" key="1">
    <citation type="journal article" date="2016" name="Genome Biol. Evol.">
        <title>Divergent and convergent evolution of fungal pathogenicity.</title>
        <authorList>
            <person name="Shang Y."/>
            <person name="Xiao G."/>
            <person name="Zheng P."/>
            <person name="Cen K."/>
            <person name="Zhan S."/>
            <person name="Wang C."/>
        </authorList>
    </citation>
    <scope>NUCLEOTIDE SEQUENCE [LARGE SCALE GENOMIC DNA]</scope>
    <source>
        <strain evidence="3 4">RCEF 4871</strain>
    </source>
</reference>
<evidence type="ECO:0000313" key="3">
    <source>
        <dbReference type="EMBL" id="OAA39388.1"/>
    </source>
</evidence>